<dbReference type="InterPro" id="IPR001387">
    <property type="entry name" value="Cro/C1-type_HTH"/>
</dbReference>
<evidence type="ECO:0000313" key="5">
    <source>
        <dbReference type="EMBL" id="SDP10478.1"/>
    </source>
</evidence>
<evidence type="ECO:0000256" key="3">
    <source>
        <dbReference type="SAM" id="Phobius"/>
    </source>
</evidence>
<feature type="region of interest" description="Disordered" evidence="2">
    <location>
        <begin position="153"/>
        <end position="174"/>
    </location>
</feature>
<dbReference type="SMART" id="SM00530">
    <property type="entry name" value="HTH_XRE"/>
    <property type="match status" value="1"/>
</dbReference>
<keyword evidence="3" id="KW-0472">Membrane</keyword>
<dbReference type="SUPFAM" id="SSF47413">
    <property type="entry name" value="lambda repressor-like DNA-binding domains"/>
    <property type="match status" value="1"/>
</dbReference>
<dbReference type="Pfam" id="PF13413">
    <property type="entry name" value="HTH_25"/>
    <property type="match status" value="1"/>
</dbReference>
<dbReference type="PANTHER" id="PTHR34475">
    <property type="match status" value="1"/>
</dbReference>
<evidence type="ECO:0000313" key="6">
    <source>
        <dbReference type="Proteomes" id="UP000182412"/>
    </source>
</evidence>
<feature type="coiled-coil region" evidence="1">
    <location>
        <begin position="75"/>
        <end position="103"/>
    </location>
</feature>
<dbReference type="EMBL" id="FNJQ01000006">
    <property type="protein sequence ID" value="SDP10478.1"/>
    <property type="molecule type" value="Genomic_DNA"/>
</dbReference>
<feature type="domain" description="HTH cro/C1-type" evidence="4">
    <location>
        <begin position="5"/>
        <end position="66"/>
    </location>
</feature>
<dbReference type="PANTHER" id="PTHR34475:SF1">
    <property type="entry name" value="CYTOSKELETON PROTEIN RODZ"/>
    <property type="match status" value="1"/>
</dbReference>
<reference evidence="5 6" key="1">
    <citation type="submission" date="2016-10" db="EMBL/GenBank/DDBJ databases">
        <authorList>
            <person name="de Groot N.N."/>
        </authorList>
    </citation>
    <scope>NUCLEOTIDE SEQUENCE [LARGE SCALE GENOMIC DNA]</scope>
    <source>
        <strain evidence="5 6">S137</strain>
    </source>
</reference>
<organism evidence="5 6">
    <name type="scientific">Selenomonas ruminantium</name>
    <dbReference type="NCBI Taxonomy" id="971"/>
    <lineage>
        <taxon>Bacteria</taxon>
        <taxon>Bacillati</taxon>
        <taxon>Bacillota</taxon>
        <taxon>Negativicutes</taxon>
        <taxon>Selenomonadales</taxon>
        <taxon>Selenomonadaceae</taxon>
        <taxon>Selenomonas</taxon>
    </lineage>
</organism>
<keyword evidence="3" id="KW-1133">Transmembrane helix</keyword>
<evidence type="ECO:0000256" key="2">
    <source>
        <dbReference type="SAM" id="MobiDB-lite"/>
    </source>
</evidence>
<dbReference type="GO" id="GO:0003677">
    <property type="term" value="F:DNA binding"/>
    <property type="evidence" value="ECO:0007669"/>
    <property type="project" value="InterPro"/>
</dbReference>
<feature type="transmembrane region" description="Helical" evidence="3">
    <location>
        <begin position="124"/>
        <end position="141"/>
    </location>
</feature>
<evidence type="ECO:0000256" key="1">
    <source>
        <dbReference type="SAM" id="Coils"/>
    </source>
</evidence>
<name>A0A1H0Q1D3_SELRU</name>
<sequence length="280" mass="30307">MIGDMLRSERERQNLTIQDIAKGTSIRALYIEAIENGDYEQLPGTVYAKGFIRNYANFLKIDADAVVHQFMEENHPEEVAAAEEAKQQLAEAEEANREEVKQKLATGSEYREHVSSSSNRSNNLLIALIVLLVAGGAYYLFAMEDSNAPKQPAKAVTQTAKAPASAKTETAKAEEKKEAQPVKVDGVELVAKFTDKCWTQVVADGKTVYEGTMESGKTETWKGKEKVVITAGNAGAVEMKVNGQDMGKAGNAGQVVEKTFTADKAGQPAEAATADKKDSK</sequence>
<dbReference type="InterPro" id="IPR050400">
    <property type="entry name" value="Bact_Cytoskel_RodZ"/>
</dbReference>
<dbReference type="OrthoDB" id="9797543at2"/>
<dbReference type="Gene3D" id="1.10.260.40">
    <property type="entry name" value="lambda repressor-like DNA-binding domains"/>
    <property type="match status" value="1"/>
</dbReference>
<proteinExistence type="predicted"/>
<dbReference type="InterPro" id="IPR025194">
    <property type="entry name" value="RodZ-like_C"/>
</dbReference>
<dbReference type="InterPro" id="IPR010982">
    <property type="entry name" value="Lambda_DNA-bd_dom_sf"/>
</dbReference>
<dbReference type="AlphaFoldDB" id="A0A1H0Q1D3"/>
<dbReference type="Proteomes" id="UP000182412">
    <property type="component" value="Unassembled WGS sequence"/>
</dbReference>
<keyword evidence="3" id="KW-0812">Transmembrane</keyword>
<dbReference type="Pfam" id="PF13464">
    <property type="entry name" value="RodZ_C"/>
    <property type="match status" value="1"/>
</dbReference>
<feature type="region of interest" description="Disordered" evidence="2">
    <location>
        <begin position="261"/>
        <end position="280"/>
    </location>
</feature>
<gene>
    <name evidence="5" type="ORF">SAMN05216366_10676</name>
</gene>
<protein>
    <submittedName>
        <fullName evidence="5">Protein RodZ, contains Xre-like HTH and DUF4115 domains</fullName>
    </submittedName>
</protein>
<accession>A0A1H0Q1D3</accession>
<keyword evidence="1" id="KW-0175">Coiled coil</keyword>
<dbReference type="CDD" id="cd00093">
    <property type="entry name" value="HTH_XRE"/>
    <property type="match status" value="1"/>
</dbReference>
<feature type="compositionally biased region" description="Low complexity" evidence="2">
    <location>
        <begin position="159"/>
        <end position="168"/>
    </location>
</feature>
<evidence type="ECO:0000259" key="4">
    <source>
        <dbReference type="SMART" id="SM00530"/>
    </source>
</evidence>